<dbReference type="GO" id="GO:0043856">
    <property type="term" value="F:anti-sigma factor antagonist activity"/>
    <property type="evidence" value="ECO:0007669"/>
    <property type="project" value="InterPro"/>
</dbReference>
<dbReference type="NCBIfam" id="TIGR00377">
    <property type="entry name" value="ant_ant_sig"/>
    <property type="match status" value="1"/>
</dbReference>
<evidence type="ECO:0000256" key="2">
    <source>
        <dbReference type="RuleBase" id="RU003749"/>
    </source>
</evidence>
<keyword evidence="5" id="KW-1185">Reference proteome</keyword>
<evidence type="ECO:0000313" key="5">
    <source>
        <dbReference type="Proteomes" id="UP000400924"/>
    </source>
</evidence>
<dbReference type="OrthoDB" id="9793697at2"/>
<feature type="domain" description="STAS" evidence="3">
    <location>
        <begin position="18"/>
        <end position="114"/>
    </location>
</feature>
<dbReference type="AlphaFoldDB" id="A0A5N8XA24"/>
<accession>A0A5N8XA24</accession>
<dbReference type="PANTHER" id="PTHR33495">
    <property type="entry name" value="ANTI-SIGMA FACTOR ANTAGONIST TM_1081-RELATED-RELATED"/>
    <property type="match status" value="1"/>
</dbReference>
<name>A0A5N8XA24_9ACTN</name>
<sequence length="117" mass="12588">MVPVSGVRRSEDCGVWAVVVLTGEVDLFLAPVLRDAVDTLIVEGRARIVLDLEQVYFMDSSALGVLVYGLRRTGATGGTLRLAAPGEQVRRLLELTGLDTAIEIFPYATAACEAPWP</sequence>
<dbReference type="Pfam" id="PF01740">
    <property type="entry name" value="STAS"/>
    <property type="match status" value="1"/>
</dbReference>
<dbReference type="CDD" id="cd07043">
    <property type="entry name" value="STAS_anti-anti-sigma_factors"/>
    <property type="match status" value="1"/>
</dbReference>
<dbReference type="Proteomes" id="UP000400924">
    <property type="component" value="Unassembled WGS sequence"/>
</dbReference>
<gene>
    <name evidence="4" type="ORF">FNH08_03725</name>
</gene>
<evidence type="ECO:0000313" key="4">
    <source>
        <dbReference type="EMBL" id="MPY56319.1"/>
    </source>
</evidence>
<comment type="caution">
    <text evidence="4">The sequence shown here is derived from an EMBL/GenBank/DDBJ whole genome shotgun (WGS) entry which is preliminary data.</text>
</comment>
<reference evidence="4 5" key="1">
    <citation type="submission" date="2019-07" db="EMBL/GenBank/DDBJ databases">
        <title>New species of Amycolatopsis and Streptomyces.</title>
        <authorList>
            <person name="Duangmal K."/>
            <person name="Teo W.F.A."/>
            <person name="Lipun K."/>
        </authorList>
    </citation>
    <scope>NUCLEOTIDE SEQUENCE [LARGE SCALE GENOMIC DNA]</scope>
    <source>
        <strain evidence="4 5">NBRC 106415</strain>
    </source>
</reference>
<dbReference type="Gene3D" id="3.30.750.24">
    <property type="entry name" value="STAS domain"/>
    <property type="match status" value="1"/>
</dbReference>
<dbReference type="SUPFAM" id="SSF52091">
    <property type="entry name" value="SpoIIaa-like"/>
    <property type="match status" value="1"/>
</dbReference>
<organism evidence="4 5">
    <name type="scientific">Streptomyces spongiae</name>
    <dbReference type="NCBI Taxonomy" id="565072"/>
    <lineage>
        <taxon>Bacteria</taxon>
        <taxon>Bacillati</taxon>
        <taxon>Actinomycetota</taxon>
        <taxon>Actinomycetes</taxon>
        <taxon>Kitasatosporales</taxon>
        <taxon>Streptomycetaceae</taxon>
        <taxon>Streptomyces</taxon>
    </lineage>
</organism>
<evidence type="ECO:0000256" key="1">
    <source>
        <dbReference type="ARBA" id="ARBA00009013"/>
    </source>
</evidence>
<comment type="similarity">
    <text evidence="1 2">Belongs to the anti-sigma-factor antagonist family.</text>
</comment>
<dbReference type="EMBL" id="VJZC01000013">
    <property type="protein sequence ID" value="MPY56319.1"/>
    <property type="molecule type" value="Genomic_DNA"/>
</dbReference>
<dbReference type="PANTHER" id="PTHR33495:SF2">
    <property type="entry name" value="ANTI-SIGMA FACTOR ANTAGONIST TM_1081-RELATED"/>
    <property type="match status" value="1"/>
</dbReference>
<proteinExistence type="inferred from homology"/>
<dbReference type="InterPro" id="IPR002645">
    <property type="entry name" value="STAS_dom"/>
</dbReference>
<evidence type="ECO:0000259" key="3">
    <source>
        <dbReference type="PROSITE" id="PS50801"/>
    </source>
</evidence>
<dbReference type="InterPro" id="IPR003658">
    <property type="entry name" value="Anti-sigma_ant"/>
</dbReference>
<protein>
    <recommendedName>
        <fullName evidence="2">Anti-sigma factor antagonist</fullName>
    </recommendedName>
</protein>
<dbReference type="InterPro" id="IPR036513">
    <property type="entry name" value="STAS_dom_sf"/>
</dbReference>
<dbReference type="PROSITE" id="PS50801">
    <property type="entry name" value="STAS"/>
    <property type="match status" value="1"/>
</dbReference>